<name>A0ABV6TZ52_9ACTN</name>
<dbReference type="NCBIfam" id="TIGR01683">
    <property type="entry name" value="thiS"/>
    <property type="match status" value="1"/>
</dbReference>
<dbReference type="EMBL" id="JBHMQT010000003">
    <property type="protein sequence ID" value="MFC0861044.1"/>
    <property type="molecule type" value="Genomic_DNA"/>
</dbReference>
<dbReference type="CDD" id="cd00565">
    <property type="entry name" value="Ubl_ThiS"/>
    <property type="match status" value="1"/>
</dbReference>
<evidence type="ECO:0000313" key="2">
    <source>
        <dbReference type="Proteomes" id="UP001589870"/>
    </source>
</evidence>
<keyword evidence="2" id="KW-1185">Reference proteome</keyword>
<evidence type="ECO:0000313" key="1">
    <source>
        <dbReference type="EMBL" id="MFC0861044.1"/>
    </source>
</evidence>
<dbReference type="PANTHER" id="PTHR34472">
    <property type="entry name" value="SULFUR CARRIER PROTEIN THIS"/>
    <property type="match status" value="1"/>
</dbReference>
<dbReference type="Proteomes" id="UP001589870">
    <property type="component" value="Unassembled WGS sequence"/>
</dbReference>
<dbReference type="RefSeq" id="WP_394299289.1">
    <property type="nucleotide sequence ID" value="NZ_JBHMQT010000003.1"/>
</dbReference>
<protein>
    <submittedName>
        <fullName evidence="1">Sulfur carrier protein ThiS</fullName>
    </submittedName>
</protein>
<dbReference type="InterPro" id="IPR012675">
    <property type="entry name" value="Beta-grasp_dom_sf"/>
</dbReference>
<dbReference type="InterPro" id="IPR016155">
    <property type="entry name" value="Mopterin_synth/thiamin_S_b"/>
</dbReference>
<comment type="caution">
    <text evidence="1">The sequence shown here is derived from an EMBL/GenBank/DDBJ whole genome shotgun (WGS) entry which is preliminary data.</text>
</comment>
<dbReference type="Pfam" id="PF02597">
    <property type="entry name" value="ThiS"/>
    <property type="match status" value="1"/>
</dbReference>
<dbReference type="SUPFAM" id="SSF54285">
    <property type="entry name" value="MoaD/ThiS"/>
    <property type="match status" value="1"/>
</dbReference>
<organism evidence="1 2">
    <name type="scientific">Sphaerimonospora cavernae</name>
    <dbReference type="NCBI Taxonomy" id="1740611"/>
    <lineage>
        <taxon>Bacteria</taxon>
        <taxon>Bacillati</taxon>
        <taxon>Actinomycetota</taxon>
        <taxon>Actinomycetes</taxon>
        <taxon>Streptosporangiales</taxon>
        <taxon>Streptosporangiaceae</taxon>
        <taxon>Sphaerimonospora</taxon>
    </lineage>
</organism>
<gene>
    <name evidence="1" type="primary">thiS</name>
    <name evidence="1" type="ORF">ACFHYQ_01910</name>
</gene>
<reference evidence="1 2" key="1">
    <citation type="submission" date="2024-09" db="EMBL/GenBank/DDBJ databases">
        <authorList>
            <person name="Sun Q."/>
            <person name="Mori K."/>
        </authorList>
    </citation>
    <scope>NUCLEOTIDE SEQUENCE [LARGE SCALE GENOMIC DNA]</scope>
    <source>
        <strain evidence="1 2">TBRC 1851</strain>
    </source>
</reference>
<proteinExistence type="predicted"/>
<dbReference type="InterPro" id="IPR010035">
    <property type="entry name" value="Thi_S"/>
</dbReference>
<dbReference type="PANTHER" id="PTHR34472:SF1">
    <property type="entry name" value="SULFUR CARRIER PROTEIN THIS"/>
    <property type="match status" value="1"/>
</dbReference>
<dbReference type="InterPro" id="IPR003749">
    <property type="entry name" value="ThiS/MoaD-like"/>
</dbReference>
<dbReference type="Gene3D" id="3.10.20.30">
    <property type="match status" value="1"/>
</dbReference>
<sequence length="66" mass="6659">MKVIVNGVETALDDEATVSVAVRTLTGQTAGVAVALNGEVVSRSAWSSTRLSSGDQVEVLTAVQGG</sequence>
<accession>A0ABV6TZ52</accession>